<dbReference type="GeneID" id="7823102"/>
<name>Q23AS9_TETTS</name>
<gene>
    <name evidence="1" type="ORF">TTHERM_00770660</name>
</gene>
<proteinExistence type="predicted"/>
<dbReference type="InParanoid" id="Q23AS9"/>
<organism evidence="1 2">
    <name type="scientific">Tetrahymena thermophila (strain SB210)</name>
    <dbReference type="NCBI Taxonomy" id="312017"/>
    <lineage>
        <taxon>Eukaryota</taxon>
        <taxon>Sar</taxon>
        <taxon>Alveolata</taxon>
        <taxon>Ciliophora</taxon>
        <taxon>Intramacronucleata</taxon>
        <taxon>Oligohymenophorea</taxon>
        <taxon>Hymenostomatida</taxon>
        <taxon>Tetrahymenina</taxon>
        <taxon>Tetrahymenidae</taxon>
        <taxon>Tetrahymena</taxon>
    </lineage>
</organism>
<protein>
    <submittedName>
        <fullName evidence="1">Uncharacterized protein</fullName>
    </submittedName>
</protein>
<evidence type="ECO:0000313" key="2">
    <source>
        <dbReference type="Proteomes" id="UP000009168"/>
    </source>
</evidence>
<dbReference type="KEGG" id="tet:TTHERM_00770660"/>
<sequence length="453" mass="53560">MSILDSSLSSQSSIIVNQIPLFGQLDINDSQNQKNDENNVVGQEAEQSKDVQYNSSLFQDQQTLSEDKLAIPKYKQLLKKKVSRKKVNKMKKVDYSIINVADSYLFNQIFQFQKHYILPGGIIIELEWQKDQIDHQVVGSLKTIEHVNKFNDGVISIYVNNTAIVSHYEYVISLLERSQDQDKYYISKLIRLYQAPISLLTHQIIQIIDRYEEKQLIDIVQKRKQFIEQKAQELSQTYLQGDEFTTLVTFQINWEQKTTQLTSFYFSKAILALLGTVNEDYIIYVMRNGLFQMFNGYSRRKIMECSIKYYIDQHRVFEEIPDFELMTLDNIVIKCCTQLHTFRVQFPEELQFFNENQSQINGIESVVLFKFILTQEHLERIIKLRQQIIDQNSEIYSQNGQSEDQESKQIAQNFEYYMQSELFLQKFYNEKYESIINTKKKQQQVCSYKPIVV</sequence>
<dbReference type="RefSeq" id="XP_001013858.1">
    <property type="nucleotide sequence ID" value="XM_001013858.3"/>
</dbReference>
<dbReference type="HOGENOM" id="CLU_604829_0_0_1"/>
<dbReference type="AlphaFoldDB" id="Q23AS9"/>
<evidence type="ECO:0000313" key="1">
    <source>
        <dbReference type="EMBL" id="EAR93613.1"/>
    </source>
</evidence>
<accession>Q23AS9</accession>
<dbReference type="EMBL" id="GG662723">
    <property type="protein sequence ID" value="EAR93613.1"/>
    <property type="molecule type" value="Genomic_DNA"/>
</dbReference>
<keyword evidence="2" id="KW-1185">Reference proteome</keyword>
<dbReference type="Proteomes" id="UP000009168">
    <property type="component" value="Unassembled WGS sequence"/>
</dbReference>
<reference evidence="2" key="1">
    <citation type="journal article" date="2006" name="PLoS Biol.">
        <title>Macronuclear genome sequence of the ciliate Tetrahymena thermophila, a model eukaryote.</title>
        <authorList>
            <person name="Eisen J.A."/>
            <person name="Coyne R.S."/>
            <person name="Wu M."/>
            <person name="Wu D."/>
            <person name="Thiagarajan M."/>
            <person name="Wortman J.R."/>
            <person name="Badger J.H."/>
            <person name="Ren Q."/>
            <person name="Amedeo P."/>
            <person name="Jones K.M."/>
            <person name="Tallon L.J."/>
            <person name="Delcher A.L."/>
            <person name="Salzberg S.L."/>
            <person name="Silva J.C."/>
            <person name="Haas B.J."/>
            <person name="Majoros W.H."/>
            <person name="Farzad M."/>
            <person name="Carlton J.M."/>
            <person name="Smith R.K. Jr."/>
            <person name="Garg J."/>
            <person name="Pearlman R.E."/>
            <person name="Karrer K.M."/>
            <person name="Sun L."/>
            <person name="Manning G."/>
            <person name="Elde N.C."/>
            <person name="Turkewitz A.P."/>
            <person name="Asai D.J."/>
            <person name="Wilkes D.E."/>
            <person name="Wang Y."/>
            <person name="Cai H."/>
            <person name="Collins K."/>
            <person name="Stewart B.A."/>
            <person name="Lee S.R."/>
            <person name="Wilamowska K."/>
            <person name="Weinberg Z."/>
            <person name="Ruzzo W.L."/>
            <person name="Wloga D."/>
            <person name="Gaertig J."/>
            <person name="Frankel J."/>
            <person name="Tsao C.-C."/>
            <person name="Gorovsky M.A."/>
            <person name="Keeling P.J."/>
            <person name="Waller R.F."/>
            <person name="Patron N.J."/>
            <person name="Cherry J.M."/>
            <person name="Stover N.A."/>
            <person name="Krieger C.J."/>
            <person name="del Toro C."/>
            <person name="Ryder H.F."/>
            <person name="Williamson S.C."/>
            <person name="Barbeau R.A."/>
            <person name="Hamilton E.P."/>
            <person name="Orias E."/>
        </authorList>
    </citation>
    <scope>NUCLEOTIDE SEQUENCE [LARGE SCALE GENOMIC DNA]</scope>
    <source>
        <strain evidence="2">SB210</strain>
    </source>
</reference>